<organism evidence="1 2">
    <name type="scientific">Dreissena polymorpha</name>
    <name type="common">Zebra mussel</name>
    <name type="synonym">Mytilus polymorpha</name>
    <dbReference type="NCBI Taxonomy" id="45954"/>
    <lineage>
        <taxon>Eukaryota</taxon>
        <taxon>Metazoa</taxon>
        <taxon>Spiralia</taxon>
        <taxon>Lophotrochozoa</taxon>
        <taxon>Mollusca</taxon>
        <taxon>Bivalvia</taxon>
        <taxon>Autobranchia</taxon>
        <taxon>Heteroconchia</taxon>
        <taxon>Euheterodonta</taxon>
        <taxon>Imparidentia</taxon>
        <taxon>Neoheterodontei</taxon>
        <taxon>Myida</taxon>
        <taxon>Dreissenoidea</taxon>
        <taxon>Dreissenidae</taxon>
        <taxon>Dreissena</taxon>
    </lineage>
</organism>
<protein>
    <submittedName>
        <fullName evidence="1">Uncharacterized protein</fullName>
    </submittedName>
</protein>
<reference evidence="1" key="1">
    <citation type="journal article" date="2019" name="bioRxiv">
        <title>The Genome of the Zebra Mussel, Dreissena polymorpha: A Resource for Invasive Species Research.</title>
        <authorList>
            <person name="McCartney M.A."/>
            <person name="Auch B."/>
            <person name="Kono T."/>
            <person name="Mallez S."/>
            <person name="Zhang Y."/>
            <person name="Obille A."/>
            <person name="Becker A."/>
            <person name="Abrahante J.E."/>
            <person name="Garbe J."/>
            <person name="Badalamenti J.P."/>
            <person name="Herman A."/>
            <person name="Mangelson H."/>
            <person name="Liachko I."/>
            <person name="Sullivan S."/>
            <person name="Sone E.D."/>
            <person name="Koren S."/>
            <person name="Silverstein K.A.T."/>
            <person name="Beckman K.B."/>
            <person name="Gohl D.M."/>
        </authorList>
    </citation>
    <scope>NUCLEOTIDE SEQUENCE</scope>
    <source>
        <strain evidence="1">Duluth1</strain>
        <tissue evidence="1">Whole animal</tissue>
    </source>
</reference>
<accession>A0A9D4FMC5</accession>
<evidence type="ECO:0000313" key="1">
    <source>
        <dbReference type="EMBL" id="KAH3800234.1"/>
    </source>
</evidence>
<dbReference type="Proteomes" id="UP000828390">
    <property type="component" value="Unassembled WGS sequence"/>
</dbReference>
<name>A0A9D4FMC5_DREPO</name>
<dbReference type="EMBL" id="JAIWYP010000007">
    <property type="protein sequence ID" value="KAH3800234.1"/>
    <property type="molecule type" value="Genomic_DNA"/>
</dbReference>
<proteinExistence type="predicted"/>
<sequence>MQVDSKGMKNLSTLATRERDGVELPWSVCYNSITSTMLVGLYKSNNILVFKVE</sequence>
<gene>
    <name evidence="1" type="ORF">DPMN_153865</name>
</gene>
<evidence type="ECO:0000313" key="2">
    <source>
        <dbReference type="Proteomes" id="UP000828390"/>
    </source>
</evidence>
<dbReference type="AlphaFoldDB" id="A0A9D4FMC5"/>
<reference evidence="1" key="2">
    <citation type="submission" date="2020-11" db="EMBL/GenBank/DDBJ databases">
        <authorList>
            <person name="McCartney M.A."/>
            <person name="Auch B."/>
            <person name="Kono T."/>
            <person name="Mallez S."/>
            <person name="Becker A."/>
            <person name="Gohl D.M."/>
            <person name="Silverstein K.A.T."/>
            <person name="Koren S."/>
            <person name="Bechman K.B."/>
            <person name="Herman A."/>
            <person name="Abrahante J.E."/>
            <person name="Garbe J."/>
        </authorList>
    </citation>
    <scope>NUCLEOTIDE SEQUENCE</scope>
    <source>
        <strain evidence="1">Duluth1</strain>
        <tissue evidence="1">Whole animal</tissue>
    </source>
</reference>
<comment type="caution">
    <text evidence="1">The sequence shown here is derived from an EMBL/GenBank/DDBJ whole genome shotgun (WGS) entry which is preliminary data.</text>
</comment>
<keyword evidence="2" id="KW-1185">Reference proteome</keyword>